<name>A0A811K403_9BILA</name>
<dbReference type="AlphaFoldDB" id="A0A811K403"/>
<accession>A0A811K403</accession>
<evidence type="ECO:0000313" key="3">
    <source>
        <dbReference type="Proteomes" id="UP000614601"/>
    </source>
</evidence>
<evidence type="ECO:0000256" key="1">
    <source>
        <dbReference type="SAM" id="Phobius"/>
    </source>
</evidence>
<dbReference type="OrthoDB" id="5781853at2759"/>
<dbReference type="EMBL" id="CAJFCW020000002">
    <property type="protein sequence ID" value="CAG9091836.1"/>
    <property type="molecule type" value="Genomic_DNA"/>
</dbReference>
<protein>
    <submittedName>
        <fullName evidence="2">Uncharacterized protein</fullName>
    </submittedName>
</protein>
<keyword evidence="1" id="KW-1133">Transmembrane helix</keyword>
<dbReference type="Proteomes" id="UP000614601">
    <property type="component" value="Unassembled WGS sequence"/>
</dbReference>
<keyword evidence="1" id="KW-0472">Membrane</keyword>
<keyword evidence="3" id="KW-1185">Reference proteome</keyword>
<evidence type="ECO:0000313" key="2">
    <source>
        <dbReference type="EMBL" id="CAD5210676.1"/>
    </source>
</evidence>
<proteinExistence type="predicted"/>
<comment type="caution">
    <text evidence="2">The sequence shown here is derived from an EMBL/GenBank/DDBJ whole genome shotgun (WGS) entry which is preliminary data.</text>
</comment>
<organism evidence="2 3">
    <name type="scientific">Bursaphelenchus okinawaensis</name>
    <dbReference type="NCBI Taxonomy" id="465554"/>
    <lineage>
        <taxon>Eukaryota</taxon>
        <taxon>Metazoa</taxon>
        <taxon>Ecdysozoa</taxon>
        <taxon>Nematoda</taxon>
        <taxon>Chromadorea</taxon>
        <taxon>Rhabditida</taxon>
        <taxon>Tylenchina</taxon>
        <taxon>Tylenchomorpha</taxon>
        <taxon>Aphelenchoidea</taxon>
        <taxon>Aphelenchoididae</taxon>
        <taxon>Bursaphelenchus</taxon>
    </lineage>
</organism>
<feature type="transmembrane region" description="Helical" evidence="1">
    <location>
        <begin position="87"/>
        <end position="110"/>
    </location>
</feature>
<feature type="transmembrane region" description="Helical" evidence="1">
    <location>
        <begin position="131"/>
        <end position="164"/>
    </location>
</feature>
<sequence>MVTILTRSPLLFQILAEQDLCSDKVNKVLSRIHDLADSANINMIAQLVIFADVMVVISGKDEISLFWAWALGEVHMLMGDYNFPPPLYSLSIMELMNFICWLAFFGLVYVGRTKYRHQKAGHVNDKYKLSVCLRTFVVLKVMAVCSAIRNFICVNVVISLFAWIFPKRLCSPTTISEVTTISQQTFVAKNVVGDVITNPSAPDETVYRFQELQNNWNTKRLSAEHVSPHSKHPTQRAVSVDPLVTIYNPKA</sequence>
<dbReference type="Proteomes" id="UP000783686">
    <property type="component" value="Unassembled WGS sequence"/>
</dbReference>
<gene>
    <name evidence="2" type="ORF">BOKJ2_LOCUS3313</name>
</gene>
<dbReference type="EMBL" id="CAJFDH010000002">
    <property type="protein sequence ID" value="CAD5210676.1"/>
    <property type="molecule type" value="Genomic_DNA"/>
</dbReference>
<keyword evidence="1" id="KW-0812">Transmembrane</keyword>
<reference evidence="2" key="1">
    <citation type="submission" date="2020-09" db="EMBL/GenBank/DDBJ databases">
        <authorList>
            <person name="Kikuchi T."/>
        </authorList>
    </citation>
    <scope>NUCLEOTIDE SEQUENCE</scope>
    <source>
        <strain evidence="2">SH1</strain>
    </source>
</reference>